<organism evidence="1 2">
    <name type="scientific">Macaca mulatta</name>
    <name type="common">Rhesus macaque</name>
    <dbReference type="NCBI Taxonomy" id="9544"/>
    <lineage>
        <taxon>Eukaryota</taxon>
        <taxon>Metazoa</taxon>
        <taxon>Chordata</taxon>
        <taxon>Craniata</taxon>
        <taxon>Vertebrata</taxon>
        <taxon>Euteleostomi</taxon>
        <taxon>Mammalia</taxon>
        <taxon>Eutheria</taxon>
        <taxon>Euarchontoglires</taxon>
        <taxon>Primates</taxon>
        <taxon>Haplorrhini</taxon>
        <taxon>Catarrhini</taxon>
        <taxon>Cercopithecidae</taxon>
        <taxon>Cercopithecinae</taxon>
        <taxon>Macaca</taxon>
    </lineage>
</organism>
<dbReference type="PANTHER" id="PTHR46254">
    <property type="entry name" value="PROTEIN GVQW1-RELATED"/>
    <property type="match status" value="1"/>
</dbReference>
<evidence type="ECO:0000313" key="2">
    <source>
        <dbReference type="Proteomes" id="UP000006718"/>
    </source>
</evidence>
<dbReference type="Bgee" id="ENSMMUG00000056141">
    <property type="expression patterns" value="Expressed in dorsolateral prefrontal cortex and 1 other cell type or tissue"/>
</dbReference>
<reference evidence="1" key="3">
    <citation type="submission" date="2025-08" db="UniProtKB">
        <authorList>
            <consortium name="Ensembl"/>
        </authorList>
    </citation>
    <scope>IDENTIFICATION</scope>
    <source>
        <strain evidence="1">17573</strain>
    </source>
</reference>
<reference evidence="2" key="1">
    <citation type="journal article" date="2007" name="Science">
        <title>Evolutionary and biomedical insights from the rhesus macaque genome.</title>
        <authorList>
            <person name="Gibbs R.A."/>
            <person name="Rogers J."/>
            <person name="Katze M.G."/>
            <person name="Bumgarner R."/>
            <person name="Weinstock G.M."/>
            <person name="Mardis E.R."/>
            <person name="Remington K.A."/>
            <person name="Strausberg R.L."/>
            <person name="Venter J.C."/>
            <person name="Wilson R.K."/>
            <person name="Batzer M.A."/>
            <person name="Bustamante C.D."/>
            <person name="Eichler E.E."/>
            <person name="Hahn M.W."/>
            <person name="Hardison R.C."/>
            <person name="Makova K.D."/>
            <person name="Miller W."/>
            <person name="Milosavljevic A."/>
            <person name="Palermo R.E."/>
            <person name="Siepel A."/>
            <person name="Sikela J.M."/>
            <person name="Attaway T."/>
            <person name="Bell S."/>
            <person name="Bernard K.E."/>
            <person name="Buhay C.J."/>
            <person name="Chandrabose M.N."/>
            <person name="Dao M."/>
            <person name="Davis C."/>
            <person name="Delehaunty K.D."/>
            <person name="Ding Y."/>
            <person name="Dinh H.H."/>
            <person name="Dugan-Rocha S."/>
            <person name="Fulton L.A."/>
            <person name="Gabisi R.A."/>
            <person name="Garner T.T."/>
            <person name="Godfrey J."/>
            <person name="Hawes A.C."/>
            <person name="Hernandez J."/>
            <person name="Hines S."/>
            <person name="Holder M."/>
            <person name="Hume J."/>
            <person name="Jhangiani S.N."/>
            <person name="Joshi V."/>
            <person name="Khan Z.M."/>
            <person name="Kirkness E.F."/>
            <person name="Cree A."/>
            <person name="Fowler R.G."/>
            <person name="Lee S."/>
            <person name="Lewis L.R."/>
            <person name="Li Z."/>
            <person name="Liu Y.-S."/>
            <person name="Moore S.M."/>
            <person name="Muzny D."/>
            <person name="Nazareth L.V."/>
            <person name="Ngo D.N."/>
            <person name="Okwuonu G.O."/>
            <person name="Pai G."/>
            <person name="Parker D."/>
            <person name="Paul H.A."/>
            <person name="Pfannkoch C."/>
            <person name="Pohl C.S."/>
            <person name="Rogers Y.-H.C."/>
            <person name="Ruiz S.J."/>
            <person name="Sabo A."/>
            <person name="Santibanez J."/>
            <person name="Schneider B.W."/>
            <person name="Smith S.M."/>
            <person name="Sodergren E."/>
            <person name="Svatek A.F."/>
            <person name="Utterback T.R."/>
            <person name="Vattathil S."/>
            <person name="Warren W."/>
            <person name="White C.S."/>
            <person name="Chinwalla A.T."/>
            <person name="Feng Y."/>
            <person name="Halpern A.L."/>
            <person name="Hillier L.W."/>
            <person name="Huang X."/>
            <person name="Minx P."/>
            <person name="Nelson J.O."/>
            <person name="Pepin K.H."/>
            <person name="Qin X."/>
            <person name="Sutton G.G."/>
            <person name="Venter E."/>
            <person name="Walenz B.P."/>
            <person name="Wallis J.W."/>
            <person name="Worley K.C."/>
            <person name="Yang S.-P."/>
            <person name="Jones S.M."/>
            <person name="Marra M.A."/>
            <person name="Rocchi M."/>
            <person name="Schein J.E."/>
            <person name="Baertsch R."/>
            <person name="Clarke L."/>
            <person name="Csuros M."/>
            <person name="Glasscock J."/>
            <person name="Harris R.A."/>
            <person name="Havlak P."/>
            <person name="Jackson A.R."/>
            <person name="Jiang H."/>
            <person name="Liu Y."/>
            <person name="Messina D.N."/>
            <person name="Shen Y."/>
            <person name="Song H.X.-Z."/>
            <person name="Wylie T."/>
            <person name="Zhang L."/>
            <person name="Birney E."/>
            <person name="Han K."/>
            <person name="Konkel M.K."/>
            <person name="Lee J."/>
            <person name="Smit A.F.A."/>
            <person name="Ullmer B."/>
            <person name="Wang H."/>
            <person name="Xing J."/>
            <person name="Burhans R."/>
            <person name="Cheng Z."/>
            <person name="Karro J.E."/>
            <person name="Ma J."/>
            <person name="Raney B."/>
            <person name="She X."/>
            <person name="Cox M.J."/>
            <person name="Demuth J.P."/>
            <person name="Dumas L.J."/>
            <person name="Han S.-G."/>
            <person name="Hopkins J."/>
            <person name="Karimpour-Fard A."/>
            <person name="Kim Y.H."/>
            <person name="Pollack J.R."/>
            <person name="Vinar T."/>
            <person name="Addo-Quaye C."/>
            <person name="Degenhardt J."/>
            <person name="Denby A."/>
            <person name="Hubisz M.J."/>
            <person name="Indap A."/>
            <person name="Kosiol C."/>
            <person name="Lahn B.T."/>
            <person name="Lawson H.A."/>
            <person name="Marklein A."/>
            <person name="Nielsen R."/>
            <person name="Vallender E.J."/>
            <person name="Clark A.G."/>
            <person name="Ferguson B."/>
            <person name="Hernandez R.D."/>
            <person name="Hirani K."/>
            <person name="Kehrer-Sawatzki H."/>
            <person name="Kolb J."/>
            <person name="Patil S."/>
            <person name="Pu L.-L."/>
            <person name="Ren Y."/>
            <person name="Smith D.G."/>
            <person name="Wheeler D.A."/>
            <person name="Schenck I."/>
            <person name="Ball E.V."/>
            <person name="Chen R."/>
            <person name="Cooper D.N."/>
            <person name="Giardine B."/>
            <person name="Hsu F."/>
            <person name="Kent W.J."/>
            <person name="Lesk A."/>
            <person name="Nelson D.L."/>
            <person name="O'brien W.E."/>
            <person name="Pruefer K."/>
            <person name="Stenson P.D."/>
            <person name="Wallace J.C."/>
            <person name="Ke H."/>
            <person name="Liu X.-M."/>
            <person name="Wang P."/>
            <person name="Xiang A.P."/>
            <person name="Yang F."/>
            <person name="Barber G.P."/>
            <person name="Haussler D."/>
            <person name="Karolchik D."/>
            <person name="Kern A.D."/>
            <person name="Kuhn R.M."/>
            <person name="Smith K.E."/>
            <person name="Zwieg A.S."/>
        </authorList>
    </citation>
    <scope>NUCLEOTIDE SEQUENCE [LARGE SCALE GENOMIC DNA]</scope>
    <source>
        <strain evidence="2">17573</strain>
    </source>
</reference>
<dbReference type="Ensembl" id="ENSMMUT00000098323.1">
    <property type="protein sequence ID" value="ENSMMUP00000071045.1"/>
    <property type="gene ID" value="ENSMMUG00000056141.1"/>
</dbReference>
<proteinExistence type="predicted"/>
<accession>A0A5F7ZZF3</accession>
<dbReference type="PANTHER" id="PTHR46254:SF13">
    <property type="entry name" value="SECRETED PROTEIN"/>
    <property type="match status" value="1"/>
</dbReference>
<dbReference type="AlphaFoldDB" id="A0A5F7ZZF3"/>
<dbReference type="Proteomes" id="UP000006718">
    <property type="component" value="Chromosome 13"/>
</dbReference>
<keyword evidence="2" id="KW-1185">Reference proteome</keyword>
<dbReference type="GeneTree" id="ENSGT00940000161627"/>
<evidence type="ECO:0000313" key="1">
    <source>
        <dbReference type="Ensembl" id="ENSMMUP00000071045.1"/>
    </source>
</evidence>
<reference evidence="1" key="4">
    <citation type="submission" date="2025-09" db="UniProtKB">
        <authorList>
            <consortium name="Ensembl"/>
        </authorList>
    </citation>
    <scope>IDENTIFICATION</scope>
    <source>
        <strain evidence="1">17573</strain>
    </source>
</reference>
<sequence>MLAFRGNDSPQLEPRPGKLICRRLLIVLSGSKEYSWHCRETYRIGCMHSEITRCLVHPLPEIFFFFFFETESHSVAQARVQWCDLSLLPPLPPGLKRFSCLSLLSSWDFKRAPPCPANFFVFLVQTRFHHVGQAKFLAQVICLPQPPKMLGLQHPRDSDLTGLGSASALGALCDPQGF</sequence>
<name>A0A5F7ZZF3_MACMU</name>
<dbReference type="VEuPathDB" id="HostDB:ENSMMUG00000056141"/>
<dbReference type="InParanoid" id="A0A5F7ZZF3"/>
<reference evidence="1" key="2">
    <citation type="submission" date="2019-01" db="EMBL/GenBank/DDBJ databases">
        <authorList>
            <person name="Graves T."/>
            <person name="Eichler E.E."/>
            <person name="Wilson R.K."/>
        </authorList>
    </citation>
    <scope>NUCLEOTIDE SEQUENCE [LARGE SCALE GENOMIC DNA]</scope>
    <source>
        <strain evidence="1">17573</strain>
    </source>
</reference>
<protein>
    <submittedName>
        <fullName evidence="1">Uncharacterized protein</fullName>
    </submittedName>
</protein>